<organism evidence="2 3">
    <name type="scientific">Bacillus cereus VD133</name>
    <dbReference type="NCBI Taxonomy" id="1053233"/>
    <lineage>
        <taxon>Bacteria</taxon>
        <taxon>Bacillati</taxon>
        <taxon>Bacillota</taxon>
        <taxon>Bacilli</taxon>
        <taxon>Bacillales</taxon>
        <taxon>Bacillaceae</taxon>
        <taxon>Bacillus</taxon>
        <taxon>Bacillus cereus group</taxon>
    </lineage>
</organism>
<accession>A0A9W5PJS6</accession>
<dbReference type="SUPFAM" id="SSF55729">
    <property type="entry name" value="Acyl-CoA N-acyltransferases (Nat)"/>
    <property type="match status" value="1"/>
</dbReference>
<reference evidence="2 3" key="1">
    <citation type="submission" date="2012-12" db="EMBL/GenBank/DDBJ databases">
        <title>The Genome Sequence of Bacillus cereus VD133.</title>
        <authorList>
            <consortium name="The Broad Institute Genome Sequencing Platform"/>
            <consortium name="The Broad Institute Genome Sequencing Center for Infectious Disease"/>
            <person name="Feldgarden M."/>
            <person name="Van der Auwera G.A."/>
            <person name="Mahillon J."/>
            <person name="Duprez V."/>
            <person name="Timmery S."/>
            <person name="Mattelet C."/>
            <person name="Dierick K."/>
            <person name="Sun M."/>
            <person name="Yu Z."/>
            <person name="Zhu L."/>
            <person name="Hu X."/>
            <person name="Shank E.B."/>
            <person name="Swiecicka I."/>
            <person name="Hansen B.M."/>
            <person name="Andrup L."/>
            <person name="Walker B."/>
            <person name="Young S.K."/>
            <person name="Zeng Q."/>
            <person name="Gargeya S."/>
            <person name="Fitzgerald M."/>
            <person name="Haas B."/>
            <person name="Abouelleil A."/>
            <person name="Alvarado L."/>
            <person name="Arachchi H.M."/>
            <person name="Berlin A.M."/>
            <person name="Chapman S.B."/>
            <person name="Dewar J."/>
            <person name="Goldberg J."/>
            <person name="Griggs A."/>
            <person name="Gujja S."/>
            <person name="Hansen M."/>
            <person name="Howarth C."/>
            <person name="Imamovic A."/>
            <person name="Larimer J."/>
            <person name="McCowan C."/>
            <person name="Murphy C."/>
            <person name="Neiman D."/>
            <person name="Pearson M."/>
            <person name="Priest M."/>
            <person name="Roberts A."/>
            <person name="Saif S."/>
            <person name="Shea T."/>
            <person name="Sisk P."/>
            <person name="Sykes S."/>
            <person name="Wortman J."/>
            <person name="Nusbaum C."/>
            <person name="Birren B."/>
        </authorList>
    </citation>
    <scope>NUCLEOTIDE SEQUENCE [LARGE SCALE GENOMIC DNA]</scope>
    <source>
        <strain evidence="2 3">VD133</strain>
    </source>
</reference>
<dbReference type="InterPro" id="IPR016181">
    <property type="entry name" value="Acyl_CoA_acyltransferase"/>
</dbReference>
<name>A0A9W5PJS6_BACCE</name>
<dbReference type="GO" id="GO:0016747">
    <property type="term" value="F:acyltransferase activity, transferring groups other than amino-acyl groups"/>
    <property type="evidence" value="ECO:0007669"/>
    <property type="project" value="InterPro"/>
</dbReference>
<proteinExistence type="predicted"/>
<sequence length="150" mass="17297">MIVREALPEETNELSRLALSAKATWGYSEEFILACKESLTITEEYIRNNYVYILEHLNAKIGFFAFERTEIDNLDWVYIHPNYKGKGYGRILWKSIVIKAAELGIMNFMIVSEPKAEGFYIKMGAKRTGETPSTTFKNRILPVLQYDVSN</sequence>
<gene>
    <name evidence="2" type="ORF">IIU_06747</name>
</gene>
<dbReference type="PROSITE" id="PS51186">
    <property type="entry name" value="GNAT"/>
    <property type="match status" value="1"/>
</dbReference>
<dbReference type="EMBL" id="AHFB01000174">
    <property type="protein sequence ID" value="EOO24377.1"/>
    <property type="molecule type" value="Genomic_DNA"/>
</dbReference>
<dbReference type="Gene3D" id="3.40.630.30">
    <property type="match status" value="1"/>
</dbReference>
<dbReference type="AlphaFoldDB" id="A0A9W5PJS6"/>
<dbReference type="CDD" id="cd04301">
    <property type="entry name" value="NAT_SF"/>
    <property type="match status" value="1"/>
</dbReference>
<evidence type="ECO:0000313" key="2">
    <source>
        <dbReference type="EMBL" id="EOO24377.1"/>
    </source>
</evidence>
<dbReference type="Proteomes" id="UP000014018">
    <property type="component" value="Unassembled WGS sequence"/>
</dbReference>
<dbReference type="RefSeq" id="WP_016110443.1">
    <property type="nucleotide sequence ID" value="NZ_KB976175.1"/>
</dbReference>
<evidence type="ECO:0000259" key="1">
    <source>
        <dbReference type="PROSITE" id="PS51186"/>
    </source>
</evidence>
<evidence type="ECO:0000313" key="3">
    <source>
        <dbReference type="Proteomes" id="UP000014018"/>
    </source>
</evidence>
<dbReference type="Pfam" id="PF13673">
    <property type="entry name" value="Acetyltransf_10"/>
    <property type="match status" value="1"/>
</dbReference>
<feature type="domain" description="N-acetyltransferase" evidence="1">
    <location>
        <begin position="1"/>
        <end position="147"/>
    </location>
</feature>
<protein>
    <submittedName>
        <fullName evidence="2">Acetyltransferase</fullName>
    </submittedName>
</protein>
<comment type="caution">
    <text evidence="2">The sequence shown here is derived from an EMBL/GenBank/DDBJ whole genome shotgun (WGS) entry which is preliminary data.</text>
</comment>
<dbReference type="InterPro" id="IPR000182">
    <property type="entry name" value="GNAT_dom"/>
</dbReference>